<proteinExistence type="predicted"/>
<dbReference type="EMBL" id="CP113089">
    <property type="protein sequence ID" value="WAB80450.1"/>
    <property type="molecule type" value="Genomic_DNA"/>
</dbReference>
<keyword evidence="1" id="KW-0472">Membrane</keyword>
<feature type="transmembrane region" description="Helical" evidence="1">
    <location>
        <begin position="128"/>
        <end position="146"/>
    </location>
</feature>
<dbReference type="Proteomes" id="UP001164706">
    <property type="component" value="Chromosome"/>
</dbReference>
<keyword evidence="1" id="KW-0812">Transmembrane</keyword>
<dbReference type="AlphaFoldDB" id="A0A9E8S7G4"/>
<feature type="transmembrane region" description="Helical" evidence="1">
    <location>
        <begin position="6"/>
        <end position="24"/>
    </location>
</feature>
<gene>
    <name evidence="2" type="ORF">OVN18_07650</name>
</gene>
<dbReference type="KEGG" id="mdb:OVN18_07650"/>
<keyword evidence="1" id="KW-1133">Transmembrane helix</keyword>
<keyword evidence="3" id="KW-1185">Reference proteome</keyword>
<sequence>MEFTGGGTAILIAASAVLWLVYLVPTWRRRREYLATERNAIRLQQTLRIMAQSTELPPEVRAEMTAREIAAQERTLAARQREEAAIERAREQAAQRAVRERLAQTAPGLVAEVDAARRGQARLRRSRAATSALTLVALVGLAASVVSGAWAWAALAAFVGVSGASLLVALARAHRRRDAVTGEVARPAAPRFVDLAPAARTPRTAAEAERAWTPVPLPRSRYMTQPDYDQGARPGLGGIDHAAVLAAAAVEAERAQRAAAVAAAEAARPVAAPAAAAPAAEAPTSPARLTAVENAPSRFARMGIVDDLPGGAPDLDEVLQRRRATG</sequence>
<accession>A0A9E8S7G4</accession>
<evidence type="ECO:0000313" key="2">
    <source>
        <dbReference type="EMBL" id="WAB80450.1"/>
    </source>
</evidence>
<evidence type="ECO:0000313" key="3">
    <source>
        <dbReference type="Proteomes" id="UP001164706"/>
    </source>
</evidence>
<dbReference type="RefSeq" id="WP_267780115.1">
    <property type="nucleotide sequence ID" value="NZ_CP113089.1"/>
</dbReference>
<evidence type="ECO:0000256" key="1">
    <source>
        <dbReference type="SAM" id="Phobius"/>
    </source>
</evidence>
<organism evidence="2 3">
    <name type="scientific">Microcella daejeonensis</name>
    <dbReference type="NCBI Taxonomy" id="2994971"/>
    <lineage>
        <taxon>Bacteria</taxon>
        <taxon>Bacillati</taxon>
        <taxon>Actinomycetota</taxon>
        <taxon>Actinomycetes</taxon>
        <taxon>Micrococcales</taxon>
        <taxon>Microbacteriaceae</taxon>
        <taxon>Microcella</taxon>
    </lineage>
</organism>
<feature type="transmembrane region" description="Helical" evidence="1">
    <location>
        <begin position="152"/>
        <end position="171"/>
    </location>
</feature>
<evidence type="ECO:0008006" key="4">
    <source>
        <dbReference type="Google" id="ProtNLM"/>
    </source>
</evidence>
<protein>
    <recommendedName>
        <fullName evidence="4">Large exoprotein</fullName>
    </recommendedName>
</protein>
<name>A0A9E8S7G4_9MICO</name>
<reference evidence="2" key="1">
    <citation type="submission" date="2022-11" db="EMBL/GenBank/DDBJ databases">
        <title>Description of Microcella daejonensis nov. sp, isolated from riverside soil.</title>
        <authorList>
            <person name="Molina K.M."/>
            <person name="Kim S.B."/>
        </authorList>
    </citation>
    <scope>NUCLEOTIDE SEQUENCE</scope>
    <source>
        <strain evidence="2">MMS21-STM12</strain>
    </source>
</reference>